<keyword evidence="2" id="KW-0472">Membrane</keyword>
<feature type="transmembrane region" description="Helical" evidence="2">
    <location>
        <begin position="34"/>
        <end position="58"/>
    </location>
</feature>
<keyword evidence="3" id="KW-1185">Reference proteome</keyword>
<dbReference type="RefSeq" id="XP_022306634.1">
    <property type="nucleotide sequence ID" value="XM_022450926.1"/>
</dbReference>
<evidence type="ECO:0000256" key="1">
    <source>
        <dbReference type="SAM" id="MobiDB-lite"/>
    </source>
</evidence>
<reference evidence="4" key="2">
    <citation type="submission" date="2025-08" db="UniProtKB">
        <authorList>
            <consortium name="RefSeq"/>
        </authorList>
    </citation>
    <scope>IDENTIFICATION</scope>
    <source>
        <tissue evidence="4">Whole sample</tissue>
    </source>
</reference>
<protein>
    <submittedName>
        <fullName evidence="4">Uncharacterized protein LOC111113005</fullName>
    </submittedName>
</protein>
<dbReference type="GeneID" id="111113005"/>
<feature type="region of interest" description="Disordered" evidence="1">
    <location>
        <begin position="1"/>
        <end position="23"/>
    </location>
</feature>
<proteinExistence type="predicted"/>
<reference evidence="3" key="1">
    <citation type="submission" date="2024-06" db="UniProtKB">
        <authorList>
            <consortium name="RefSeq"/>
        </authorList>
    </citation>
    <scope>NUCLEOTIDE SEQUENCE [LARGE SCALE GENOMIC DNA]</scope>
</reference>
<dbReference type="KEGG" id="cvn:111113005"/>
<dbReference type="Proteomes" id="UP000694844">
    <property type="component" value="Chromosome 1"/>
</dbReference>
<dbReference type="AlphaFoldDB" id="A0A8B8BUU6"/>
<evidence type="ECO:0000313" key="3">
    <source>
        <dbReference type="Proteomes" id="UP000694844"/>
    </source>
</evidence>
<accession>A0A8B8BUU6</accession>
<keyword evidence="2" id="KW-1133">Transmembrane helix</keyword>
<organism evidence="3 4">
    <name type="scientific">Crassostrea virginica</name>
    <name type="common">Eastern oyster</name>
    <dbReference type="NCBI Taxonomy" id="6565"/>
    <lineage>
        <taxon>Eukaryota</taxon>
        <taxon>Metazoa</taxon>
        <taxon>Spiralia</taxon>
        <taxon>Lophotrochozoa</taxon>
        <taxon>Mollusca</taxon>
        <taxon>Bivalvia</taxon>
        <taxon>Autobranchia</taxon>
        <taxon>Pteriomorphia</taxon>
        <taxon>Ostreida</taxon>
        <taxon>Ostreoidea</taxon>
        <taxon>Ostreidae</taxon>
        <taxon>Crassostrea</taxon>
    </lineage>
</organism>
<keyword evidence="2" id="KW-0812">Transmembrane</keyword>
<gene>
    <name evidence="4" type="primary">LOC111113005</name>
</gene>
<feature type="compositionally biased region" description="Polar residues" evidence="1">
    <location>
        <begin position="1"/>
        <end position="10"/>
    </location>
</feature>
<sequence length="212" mass="24367">MMAKQRSTVKSTEESSTQKEFPTTPKVFLNDDQMAFLVGTFFAMTTVSIVVCFAVWYLKFRSRLNKPQMLSLKTVNNMTYENEGPKSGKLDLQPDSVRYKNTCGSHTYENRSSVLKDDTNAVYDEKGEGDYDHLRAIRQKQIAPAVEENSYETADHWEDCYSALELHKNPDPDLNNEHYGTDIYADTCNSSVSLDNSEYDHCNMSDLRKLHW</sequence>
<evidence type="ECO:0000256" key="2">
    <source>
        <dbReference type="SAM" id="Phobius"/>
    </source>
</evidence>
<evidence type="ECO:0000313" key="4">
    <source>
        <dbReference type="RefSeq" id="XP_022306634.1"/>
    </source>
</evidence>
<name>A0A8B8BUU6_CRAVI</name>